<organism evidence="2 3">
    <name type="scientific">Macrophomina phaseolina</name>
    <dbReference type="NCBI Taxonomy" id="35725"/>
    <lineage>
        <taxon>Eukaryota</taxon>
        <taxon>Fungi</taxon>
        <taxon>Dikarya</taxon>
        <taxon>Ascomycota</taxon>
        <taxon>Pezizomycotina</taxon>
        <taxon>Dothideomycetes</taxon>
        <taxon>Dothideomycetes incertae sedis</taxon>
        <taxon>Botryosphaeriales</taxon>
        <taxon>Botryosphaeriaceae</taxon>
        <taxon>Macrophomina</taxon>
    </lineage>
</organism>
<sequence length="222" mass="25328">MISARFRILGLAVCFWGCVARPMSALKDETFFLFSQCCWFTERVCSFSCSARSNPNPHVPAFCAEKYAVENDRRQMALRRSRAYPGRQATTRERREQERKIVAARQPAYAANRRKYSCITPRRPTPSLVRHSHQSSDAARPVIVSATRSCDNLSTLRGRVRKASRMFQTHGQTRQTPGNLAVISRQAGRLPGQMWEIQEPRACVGHACMNLWQRTKHGSVRT</sequence>
<proteinExistence type="predicted"/>
<dbReference type="Proteomes" id="UP000774617">
    <property type="component" value="Unassembled WGS sequence"/>
</dbReference>
<feature type="signal peptide" evidence="1">
    <location>
        <begin position="1"/>
        <end position="20"/>
    </location>
</feature>
<keyword evidence="1" id="KW-0732">Signal</keyword>
<accession>A0ABQ8GT38</accession>
<dbReference type="EMBL" id="JAGTJR010000002">
    <property type="protein sequence ID" value="KAH7063374.1"/>
    <property type="molecule type" value="Genomic_DNA"/>
</dbReference>
<name>A0ABQ8GT38_9PEZI</name>
<keyword evidence="3" id="KW-1185">Reference proteome</keyword>
<gene>
    <name evidence="2" type="ORF">B0J12DRAFT_642557</name>
</gene>
<comment type="caution">
    <text evidence="2">The sequence shown here is derived from an EMBL/GenBank/DDBJ whole genome shotgun (WGS) entry which is preliminary data.</text>
</comment>
<feature type="chain" id="PRO_5045317223" description="Secreted protein" evidence="1">
    <location>
        <begin position="21"/>
        <end position="222"/>
    </location>
</feature>
<protein>
    <recommendedName>
        <fullName evidence="4">Secreted protein</fullName>
    </recommendedName>
</protein>
<evidence type="ECO:0000313" key="2">
    <source>
        <dbReference type="EMBL" id="KAH7063374.1"/>
    </source>
</evidence>
<reference evidence="2 3" key="1">
    <citation type="journal article" date="2021" name="Nat. Commun.">
        <title>Genetic determinants of endophytism in the Arabidopsis root mycobiome.</title>
        <authorList>
            <person name="Mesny F."/>
            <person name="Miyauchi S."/>
            <person name="Thiergart T."/>
            <person name="Pickel B."/>
            <person name="Atanasova L."/>
            <person name="Karlsson M."/>
            <person name="Huettel B."/>
            <person name="Barry K.W."/>
            <person name="Haridas S."/>
            <person name="Chen C."/>
            <person name="Bauer D."/>
            <person name="Andreopoulos W."/>
            <person name="Pangilinan J."/>
            <person name="LaButti K."/>
            <person name="Riley R."/>
            <person name="Lipzen A."/>
            <person name="Clum A."/>
            <person name="Drula E."/>
            <person name="Henrissat B."/>
            <person name="Kohler A."/>
            <person name="Grigoriev I.V."/>
            <person name="Martin F.M."/>
            <person name="Hacquard S."/>
        </authorList>
    </citation>
    <scope>NUCLEOTIDE SEQUENCE [LARGE SCALE GENOMIC DNA]</scope>
    <source>
        <strain evidence="2 3">MPI-SDFR-AT-0080</strain>
    </source>
</reference>
<evidence type="ECO:0000313" key="3">
    <source>
        <dbReference type="Proteomes" id="UP000774617"/>
    </source>
</evidence>
<evidence type="ECO:0008006" key="4">
    <source>
        <dbReference type="Google" id="ProtNLM"/>
    </source>
</evidence>
<evidence type="ECO:0000256" key="1">
    <source>
        <dbReference type="SAM" id="SignalP"/>
    </source>
</evidence>